<sequence>MASTLQPIDLRQRIETTTRAFLSAFEEGSTLQDASLINRDVTASCTRHMLPASILSSFSLPPAFAFSTTAFQEVFAKDITVLKFASNELSNLVIDTEARRAAFTSKAEVHTDAGEVYSAEQAWILSFTEDGSKIEKVVEFCDKDVVLRMAGASA</sequence>
<proteinExistence type="predicted"/>
<reference evidence="1 2" key="1">
    <citation type="journal article" date="2014" name="BMC Genomics">
        <title>Genome sequencing of four Aureobasidium pullulans varieties: biotechnological potential, stress tolerance, and description of new species.</title>
        <authorList>
            <person name="Gostin Ar C."/>
            <person name="Ohm R.A."/>
            <person name="Kogej T."/>
            <person name="Sonjak S."/>
            <person name="Turk M."/>
            <person name="Zajc J."/>
            <person name="Zalar P."/>
            <person name="Grube M."/>
            <person name="Sun H."/>
            <person name="Han J."/>
            <person name="Sharma A."/>
            <person name="Chiniquy J."/>
            <person name="Ngan C.Y."/>
            <person name="Lipzen A."/>
            <person name="Barry K."/>
            <person name="Grigoriev I.V."/>
            <person name="Gunde-Cimerman N."/>
        </authorList>
    </citation>
    <scope>NUCLEOTIDE SEQUENCE [LARGE SCALE GENOMIC DNA]</scope>
    <source>
        <strain evidence="1 2">CBS 147.97</strain>
    </source>
</reference>
<dbReference type="OrthoDB" id="3758478at2759"/>
<evidence type="ECO:0008006" key="3">
    <source>
        <dbReference type="Google" id="ProtNLM"/>
    </source>
</evidence>
<dbReference type="RefSeq" id="XP_013431946.1">
    <property type="nucleotide sequence ID" value="XM_013576492.1"/>
</dbReference>
<evidence type="ECO:0000313" key="2">
    <source>
        <dbReference type="Proteomes" id="UP000027730"/>
    </source>
</evidence>
<protein>
    <recommendedName>
        <fullName evidence="3">SnoaL-like domain-containing protein</fullName>
    </recommendedName>
</protein>
<accession>A0A074XUF2</accession>
<dbReference type="Proteomes" id="UP000027730">
    <property type="component" value="Unassembled WGS sequence"/>
</dbReference>
<keyword evidence="2" id="KW-1185">Reference proteome</keyword>
<dbReference type="HOGENOM" id="CLU_120086_0_0_1"/>
<name>A0A074XUF2_9PEZI</name>
<organism evidence="1 2">
    <name type="scientific">Aureobasidium namibiae CBS 147.97</name>
    <dbReference type="NCBI Taxonomy" id="1043004"/>
    <lineage>
        <taxon>Eukaryota</taxon>
        <taxon>Fungi</taxon>
        <taxon>Dikarya</taxon>
        <taxon>Ascomycota</taxon>
        <taxon>Pezizomycotina</taxon>
        <taxon>Dothideomycetes</taxon>
        <taxon>Dothideomycetidae</taxon>
        <taxon>Dothideales</taxon>
        <taxon>Saccotheciaceae</taxon>
        <taxon>Aureobasidium</taxon>
    </lineage>
</organism>
<dbReference type="AlphaFoldDB" id="A0A074XUF2"/>
<evidence type="ECO:0000313" key="1">
    <source>
        <dbReference type="EMBL" id="KEQ78261.1"/>
    </source>
</evidence>
<dbReference type="GeneID" id="25408723"/>
<gene>
    <name evidence="1" type="ORF">M436DRAFT_36905</name>
</gene>
<dbReference type="EMBL" id="KL584702">
    <property type="protein sequence ID" value="KEQ78261.1"/>
    <property type="molecule type" value="Genomic_DNA"/>
</dbReference>